<organism evidence="3 4">
    <name type="scientific">Plesiocystis pacifica SIR-1</name>
    <dbReference type="NCBI Taxonomy" id="391625"/>
    <lineage>
        <taxon>Bacteria</taxon>
        <taxon>Pseudomonadati</taxon>
        <taxon>Myxococcota</taxon>
        <taxon>Polyangia</taxon>
        <taxon>Nannocystales</taxon>
        <taxon>Nannocystaceae</taxon>
        <taxon>Plesiocystis</taxon>
    </lineage>
</organism>
<sequence>MAPACSLLALALAPACADDSVGGTRDDEIGAEAPTEEESAGEDGESGSESGDNDGSTGSSEGEERGSETGTPCDPSDPNALPWQAREFLAKGESRADVQLGACDYHVWWVSAATGVETTITVSGVDEGAGVDLAVAYPDAPNYVEALATASVLDTGELAFEAPRSGEFAVLVRAQNPGADPQLSLSYDIEVACTNQCQFVTTRFPMVFVHGWTGFENIGPLTYFYNVREDLEALGYPVAIAVLDPYNSVDVRGEQLVEFVTATLGAARARKVNLIGHSQGGIDSRYVAADAGGGMGAQVSSVITIGTPHYGTPVPDIALGLLPGASEVVLAWLFNFLGATMDQQSDVLASLDTLSEAHMIDEFNPTYLDHPEVQYWSWAGETCVAGIGCQDTLDPLLLIPYELILPLAGDNDGLVPTESAKWGEYLGLMPADHIDQIGQIAGVTGLNYDHIQFFRDNAEMLVDGAH</sequence>
<evidence type="ECO:0000256" key="1">
    <source>
        <dbReference type="SAM" id="MobiDB-lite"/>
    </source>
</evidence>
<dbReference type="ESTHER" id="9delt-a6g865">
    <property type="family name" value="6_AlphaBeta_hydrolase"/>
</dbReference>
<name>A6G865_9BACT</name>
<dbReference type="EMBL" id="ABCS01000038">
    <property type="protein sequence ID" value="EDM77906.1"/>
    <property type="molecule type" value="Genomic_DNA"/>
</dbReference>
<dbReference type="Proteomes" id="UP000005801">
    <property type="component" value="Unassembled WGS sequence"/>
</dbReference>
<dbReference type="Gene3D" id="3.40.50.1820">
    <property type="entry name" value="alpha/beta hydrolase"/>
    <property type="match status" value="1"/>
</dbReference>
<feature type="compositionally biased region" description="Low complexity" evidence="1">
    <location>
        <begin position="47"/>
        <end position="60"/>
    </location>
</feature>
<dbReference type="eggNOG" id="COG1075">
    <property type="taxonomic scope" value="Bacteria"/>
</dbReference>
<feature type="region of interest" description="Disordered" evidence="1">
    <location>
        <begin position="16"/>
        <end position="81"/>
    </location>
</feature>
<feature type="chain" id="PRO_5002697517" evidence="2">
    <location>
        <begin position="18"/>
        <end position="466"/>
    </location>
</feature>
<keyword evidence="4" id="KW-1185">Reference proteome</keyword>
<accession>A6G865</accession>
<protein>
    <submittedName>
        <fullName evidence="3">Triacylglycerol lipase</fullName>
    </submittedName>
</protein>
<feature type="signal peptide" evidence="2">
    <location>
        <begin position="1"/>
        <end position="17"/>
    </location>
</feature>
<evidence type="ECO:0000256" key="2">
    <source>
        <dbReference type="SAM" id="SignalP"/>
    </source>
</evidence>
<comment type="caution">
    <text evidence="3">The sequence shown here is derived from an EMBL/GenBank/DDBJ whole genome shotgun (WGS) entry which is preliminary data.</text>
</comment>
<evidence type="ECO:0000313" key="3">
    <source>
        <dbReference type="EMBL" id="EDM77906.1"/>
    </source>
</evidence>
<proteinExistence type="predicted"/>
<keyword evidence="2" id="KW-0732">Signal</keyword>
<reference evidence="3 4" key="1">
    <citation type="submission" date="2007-06" db="EMBL/GenBank/DDBJ databases">
        <authorList>
            <person name="Shimkets L."/>
            <person name="Ferriera S."/>
            <person name="Johnson J."/>
            <person name="Kravitz S."/>
            <person name="Beeson K."/>
            <person name="Sutton G."/>
            <person name="Rogers Y.-H."/>
            <person name="Friedman R."/>
            <person name="Frazier M."/>
            <person name="Venter J.C."/>
        </authorList>
    </citation>
    <scope>NUCLEOTIDE SEQUENCE [LARGE SCALE GENOMIC DNA]</scope>
    <source>
        <strain evidence="3 4">SIR-1</strain>
    </source>
</reference>
<feature type="compositionally biased region" description="Acidic residues" evidence="1">
    <location>
        <begin position="34"/>
        <end position="46"/>
    </location>
</feature>
<dbReference type="InterPro" id="IPR029058">
    <property type="entry name" value="AB_hydrolase_fold"/>
</dbReference>
<dbReference type="SUPFAM" id="SSF53474">
    <property type="entry name" value="alpha/beta-Hydrolases"/>
    <property type="match status" value="1"/>
</dbReference>
<dbReference type="STRING" id="391625.PPSIR1_01764"/>
<gene>
    <name evidence="3" type="ORF">PPSIR1_01764</name>
</gene>
<dbReference type="AlphaFoldDB" id="A6G865"/>
<evidence type="ECO:0000313" key="4">
    <source>
        <dbReference type="Proteomes" id="UP000005801"/>
    </source>
</evidence>